<dbReference type="AlphaFoldDB" id="A0A9D4GGH2"/>
<dbReference type="EMBL" id="JAIWYP010000005">
    <property type="protein sequence ID" value="KAH3816432.1"/>
    <property type="molecule type" value="Genomic_DNA"/>
</dbReference>
<comment type="caution">
    <text evidence="1">The sequence shown here is derived from an EMBL/GenBank/DDBJ whole genome shotgun (WGS) entry which is preliminary data.</text>
</comment>
<keyword evidence="2" id="KW-1185">Reference proteome</keyword>
<name>A0A9D4GGH2_DREPO</name>
<protein>
    <submittedName>
        <fullName evidence="1">Uncharacterized protein</fullName>
    </submittedName>
</protein>
<evidence type="ECO:0000313" key="2">
    <source>
        <dbReference type="Proteomes" id="UP000828390"/>
    </source>
</evidence>
<evidence type="ECO:0000313" key="1">
    <source>
        <dbReference type="EMBL" id="KAH3816432.1"/>
    </source>
</evidence>
<organism evidence="1 2">
    <name type="scientific">Dreissena polymorpha</name>
    <name type="common">Zebra mussel</name>
    <name type="synonym">Mytilus polymorpha</name>
    <dbReference type="NCBI Taxonomy" id="45954"/>
    <lineage>
        <taxon>Eukaryota</taxon>
        <taxon>Metazoa</taxon>
        <taxon>Spiralia</taxon>
        <taxon>Lophotrochozoa</taxon>
        <taxon>Mollusca</taxon>
        <taxon>Bivalvia</taxon>
        <taxon>Autobranchia</taxon>
        <taxon>Heteroconchia</taxon>
        <taxon>Euheterodonta</taxon>
        <taxon>Imparidentia</taxon>
        <taxon>Neoheterodontei</taxon>
        <taxon>Myida</taxon>
        <taxon>Dreissenoidea</taxon>
        <taxon>Dreissenidae</taxon>
        <taxon>Dreissena</taxon>
    </lineage>
</organism>
<dbReference type="Proteomes" id="UP000828390">
    <property type="component" value="Unassembled WGS sequence"/>
</dbReference>
<gene>
    <name evidence="1" type="ORF">DPMN_117948</name>
</gene>
<reference evidence="1" key="2">
    <citation type="submission" date="2020-11" db="EMBL/GenBank/DDBJ databases">
        <authorList>
            <person name="McCartney M.A."/>
            <person name="Auch B."/>
            <person name="Kono T."/>
            <person name="Mallez S."/>
            <person name="Becker A."/>
            <person name="Gohl D.M."/>
            <person name="Silverstein K.A.T."/>
            <person name="Koren S."/>
            <person name="Bechman K.B."/>
            <person name="Herman A."/>
            <person name="Abrahante J.E."/>
            <person name="Garbe J."/>
        </authorList>
    </citation>
    <scope>NUCLEOTIDE SEQUENCE</scope>
    <source>
        <strain evidence="1">Duluth1</strain>
        <tissue evidence="1">Whole animal</tissue>
    </source>
</reference>
<proteinExistence type="predicted"/>
<accession>A0A9D4GGH2</accession>
<reference evidence="1" key="1">
    <citation type="journal article" date="2019" name="bioRxiv">
        <title>The Genome of the Zebra Mussel, Dreissena polymorpha: A Resource for Invasive Species Research.</title>
        <authorList>
            <person name="McCartney M.A."/>
            <person name="Auch B."/>
            <person name="Kono T."/>
            <person name="Mallez S."/>
            <person name="Zhang Y."/>
            <person name="Obille A."/>
            <person name="Becker A."/>
            <person name="Abrahante J.E."/>
            <person name="Garbe J."/>
            <person name="Badalamenti J.P."/>
            <person name="Herman A."/>
            <person name="Mangelson H."/>
            <person name="Liachko I."/>
            <person name="Sullivan S."/>
            <person name="Sone E.D."/>
            <person name="Koren S."/>
            <person name="Silverstein K.A.T."/>
            <person name="Beckman K.B."/>
            <person name="Gohl D.M."/>
        </authorList>
    </citation>
    <scope>NUCLEOTIDE SEQUENCE</scope>
    <source>
        <strain evidence="1">Duluth1</strain>
        <tissue evidence="1">Whole animal</tissue>
    </source>
</reference>
<sequence>MCTGTLQVNGADGNGTNAGGGSGGTMAITTPELLGSGKIEANGGQGKGDGGGGAGGRIAISITTKYVVVAFCVCLNLWQQCFVAFKQSFHPARIGFLSNIRYKCECFI</sequence>